<dbReference type="EMBL" id="FMJD01000013">
    <property type="protein sequence ID" value="SCM78796.1"/>
    <property type="molecule type" value="Genomic_DNA"/>
</dbReference>
<feature type="region of interest" description="Disordered" evidence="1">
    <location>
        <begin position="21"/>
        <end position="62"/>
    </location>
</feature>
<proteinExistence type="predicted"/>
<evidence type="ECO:0000256" key="1">
    <source>
        <dbReference type="SAM" id="MobiDB-lite"/>
    </source>
</evidence>
<dbReference type="AlphaFoldDB" id="A0A212LMP1"/>
<gene>
    <name evidence="2" type="ORF">KL86PLE_90083</name>
</gene>
<name>A0A212LMP1_9HYPH</name>
<protein>
    <submittedName>
        <fullName evidence="2">Uncharacterized protein</fullName>
    </submittedName>
</protein>
<sequence length="62" mass="7134">MLRPRHLDARRYPESFDRRRLTPGGALVEDQATDGSSFEAKRVKAHRKRVPTENNKRTCLAA</sequence>
<accession>A0A212LMP1</accession>
<evidence type="ECO:0000313" key="2">
    <source>
        <dbReference type="EMBL" id="SCM78796.1"/>
    </source>
</evidence>
<organism evidence="2">
    <name type="scientific">uncultured Pleomorphomonas sp</name>
    <dbReference type="NCBI Taxonomy" id="442121"/>
    <lineage>
        <taxon>Bacteria</taxon>
        <taxon>Pseudomonadati</taxon>
        <taxon>Pseudomonadota</taxon>
        <taxon>Alphaproteobacteria</taxon>
        <taxon>Hyphomicrobiales</taxon>
        <taxon>Pleomorphomonadaceae</taxon>
        <taxon>Pleomorphomonas</taxon>
        <taxon>environmental samples</taxon>
    </lineage>
</organism>
<reference evidence="2" key="1">
    <citation type="submission" date="2016-08" db="EMBL/GenBank/DDBJ databases">
        <authorList>
            <person name="Seilhamer J.J."/>
        </authorList>
    </citation>
    <scope>NUCLEOTIDE SEQUENCE</scope>
    <source>
        <strain evidence="2">86</strain>
    </source>
</reference>